<evidence type="ECO:0000256" key="1">
    <source>
        <dbReference type="ARBA" id="ARBA00004141"/>
    </source>
</evidence>
<dbReference type="InterPro" id="IPR037185">
    <property type="entry name" value="EmrE-like"/>
</dbReference>
<dbReference type="GO" id="GO:0016020">
    <property type="term" value="C:membrane"/>
    <property type="evidence" value="ECO:0007669"/>
    <property type="project" value="UniProtKB-SubCell"/>
</dbReference>
<feature type="transmembrane region" description="Helical" evidence="6">
    <location>
        <begin position="144"/>
        <end position="164"/>
    </location>
</feature>
<feature type="transmembrane region" description="Helical" evidence="6">
    <location>
        <begin position="76"/>
        <end position="97"/>
    </location>
</feature>
<accession>A0A6P3VQ23</accession>
<dbReference type="PANTHER" id="PTHR12570:SF17">
    <property type="entry name" value="MAGNESIUM TRANSPORTER NIPA1"/>
    <property type="match status" value="1"/>
</dbReference>
<feature type="transmembrane region" description="Helical" evidence="6">
    <location>
        <begin position="246"/>
        <end position="264"/>
    </location>
</feature>
<sequence>MAYLLSDNSTPVFGVGIAVLSSFINGSTFVLQKKGILRARERGGSYLADVVWWSGTLATVVGQVGNFVAYNAAPAVLVTPLGALGVLFGATLASCILKEHLNILGKLGCALCCCGSVVLIIHSPKSDNVTSRTELEERLVDPVVLVYITLVVLLLVILIGWLAPAYGSSNIMVYVSICSLLGSFTVPCCKGLGLAAQDAFDGSSVASNRAVVLFLGLLGTLIVSILIQFTFINRALERFSSHMFEALYYVTFTSTVILASAILFREWTSVSIVDCLGMLCGLTTVSIGVALLRISQDALLTWKQTKMREKVE</sequence>
<dbReference type="OrthoDB" id="6428174at2759"/>
<dbReference type="GO" id="GO:0007411">
    <property type="term" value="P:axon guidance"/>
    <property type="evidence" value="ECO:0007669"/>
    <property type="project" value="Ensembl"/>
</dbReference>
<keyword evidence="7" id="KW-1185">Reference proteome</keyword>
<dbReference type="SUPFAM" id="SSF103481">
    <property type="entry name" value="Multidrug resistance efflux transporter EmrE"/>
    <property type="match status" value="1"/>
</dbReference>
<dbReference type="KEGG" id="char:105895138"/>
<dbReference type="RefSeq" id="XP_012677163.1">
    <property type="nucleotide sequence ID" value="XM_012821709.3"/>
</dbReference>
<comment type="similarity">
    <text evidence="2">Belongs to the NIPA family.</text>
</comment>
<evidence type="ECO:0000313" key="8">
    <source>
        <dbReference type="RefSeq" id="XP_012677163.1"/>
    </source>
</evidence>
<evidence type="ECO:0000256" key="2">
    <source>
        <dbReference type="ARBA" id="ARBA00007230"/>
    </source>
</evidence>
<gene>
    <name evidence="8" type="primary">nipa1</name>
</gene>
<feature type="transmembrane region" description="Helical" evidence="6">
    <location>
        <begin position="51"/>
        <end position="70"/>
    </location>
</feature>
<evidence type="ECO:0000256" key="6">
    <source>
        <dbReference type="SAM" id="Phobius"/>
    </source>
</evidence>
<organism evidence="7 8">
    <name type="scientific">Clupea harengus</name>
    <name type="common">Atlantic herring</name>
    <dbReference type="NCBI Taxonomy" id="7950"/>
    <lineage>
        <taxon>Eukaryota</taxon>
        <taxon>Metazoa</taxon>
        <taxon>Chordata</taxon>
        <taxon>Craniata</taxon>
        <taxon>Vertebrata</taxon>
        <taxon>Euteleostomi</taxon>
        <taxon>Actinopterygii</taxon>
        <taxon>Neopterygii</taxon>
        <taxon>Teleostei</taxon>
        <taxon>Clupei</taxon>
        <taxon>Clupeiformes</taxon>
        <taxon>Clupeoidei</taxon>
        <taxon>Clupeidae</taxon>
        <taxon>Clupea</taxon>
    </lineage>
</organism>
<dbReference type="AlphaFoldDB" id="A0A6P3VQ23"/>
<dbReference type="PANTHER" id="PTHR12570">
    <property type="match status" value="1"/>
</dbReference>
<feature type="transmembrane region" description="Helical" evidence="6">
    <location>
        <begin position="270"/>
        <end position="294"/>
    </location>
</feature>
<name>A0A6P3VQ23_CLUHA</name>
<keyword evidence="5 6" id="KW-0472">Membrane</keyword>
<evidence type="ECO:0000256" key="3">
    <source>
        <dbReference type="ARBA" id="ARBA00022692"/>
    </source>
</evidence>
<evidence type="ECO:0000256" key="5">
    <source>
        <dbReference type="ARBA" id="ARBA00023136"/>
    </source>
</evidence>
<feature type="transmembrane region" description="Helical" evidence="6">
    <location>
        <begin position="171"/>
        <end position="193"/>
    </location>
</feature>
<feature type="transmembrane region" description="Helical" evidence="6">
    <location>
        <begin position="12"/>
        <end position="31"/>
    </location>
</feature>
<dbReference type="GO" id="GO:0015095">
    <property type="term" value="F:magnesium ion transmembrane transporter activity"/>
    <property type="evidence" value="ECO:0007669"/>
    <property type="project" value="InterPro"/>
</dbReference>
<dbReference type="GeneID" id="105895138"/>
<dbReference type="InterPro" id="IPR008521">
    <property type="entry name" value="Mg_trans_NIPA"/>
</dbReference>
<dbReference type="CTD" id="123606"/>
<protein>
    <submittedName>
        <fullName evidence="8">Magnesium transporter NIPA1</fullName>
    </submittedName>
</protein>
<evidence type="ECO:0000313" key="7">
    <source>
        <dbReference type="Proteomes" id="UP000515152"/>
    </source>
</evidence>
<proteinExistence type="inferred from homology"/>
<feature type="transmembrane region" description="Helical" evidence="6">
    <location>
        <begin position="213"/>
        <end position="234"/>
    </location>
</feature>
<reference evidence="8" key="1">
    <citation type="submission" date="2025-08" db="UniProtKB">
        <authorList>
            <consortium name="RefSeq"/>
        </authorList>
    </citation>
    <scope>IDENTIFICATION</scope>
</reference>
<dbReference type="Pfam" id="PF05653">
    <property type="entry name" value="Mg_trans_NIPA"/>
    <property type="match status" value="1"/>
</dbReference>
<keyword evidence="3 6" id="KW-0812">Transmembrane</keyword>
<dbReference type="Proteomes" id="UP000515152">
    <property type="component" value="Chromosome 10"/>
</dbReference>
<feature type="transmembrane region" description="Helical" evidence="6">
    <location>
        <begin position="104"/>
        <end position="124"/>
    </location>
</feature>
<keyword evidence="4 6" id="KW-1133">Transmembrane helix</keyword>
<comment type="subcellular location">
    <subcellularLocation>
        <location evidence="1">Membrane</location>
        <topology evidence="1">Multi-pass membrane protein</topology>
    </subcellularLocation>
</comment>
<evidence type="ECO:0000256" key="4">
    <source>
        <dbReference type="ARBA" id="ARBA00022989"/>
    </source>
</evidence>